<evidence type="ECO:0000313" key="2">
    <source>
        <dbReference type="EMBL" id="MBK0422440.1"/>
    </source>
</evidence>
<dbReference type="AlphaFoldDB" id="A0A934QEL4"/>
<dbReference type="EMBL" id="JAEHOI010000011">
    <property type="protein sequence ID" value="MBK0422440.1"/>
    <property type="molecule type" value="Genomic_DNA"/>
</dbReference>
<evidence type="ECO:0000313" key="3">
    <source>
        <dbReference type="Proteomes" id="UP000618733"/>
    </source>
</evidence>
<dbReference type="RefSeq" id="WP_200132652.1">
    <property type="nucleotide sequence ID" value="NZ_JAEHOI010000011.1"/>
</dbReference>
<organism evidence="2 3">
    <name type="scientific">Leucobacter edaphi</name>
    <dbReference type="NCBI Taxonomy" id="2796472"/>
    <lineage>
        <taxon>Bacteria</taxon>
        <taxon>Bacillati</taxon>
        <taxon>Actinomycetota</taxon>
        <taxon>Actinomycetes</taxon>
        <taxon>Micrococcales</taxon>
        <taxon>Microbacteriaceae</taxon>
        <taxon>Leucobacter</taxon>
    </lineage>
</organism>
<name>A0A934QEL4_9MICO</name>
<gene>
    <name evidence="2" type="ORF">JD292_10190</name>
</gene>
<sequence length="232" mass="23521">MNPPPLCVATITTRKTGLGETLPQLGGASPTWLPLLAIALLGAGAGVILLASALNLRADRSRRSRNRGTAIAAGIGGLAFLALLAGAELTAPRAEAVGVSRAQAGPERLDTSYGAGCRLFEVTGIDRNERIGRILPGDDAPILTVALTNRFAQPVTVSAAAELRPTASHLDALPVTARFAGAAEGPARLGPGQATELSVAATPPPTLGNEAQGAEYALTVIVTATGQRDVRG</sequence>
<keyword evidence="3" id="KW-1185">Reference proteome</keyword>
<keyword evidence="1" id="KW-0812">Transmembrane</keyword>
<dbReference type="Proteomes" id="UP000618733">
    <property type="component" value="Unassembled WGS sequence"/>
</dbReference>
<accession>A0A934QEL4</accession>
<proteinExistence type="predicted"/>
<keyword evidence="1" id="KW-1133">Transmembrane helix</keyword>
<evidence type="ECO:0000256" key="1">
    <source>
        <dbReference type="SAM" id="Phobius"/>
    </source>
</evidence>
<feature type="transmembrane region" description="Helical" evidence="1">
    <location>
        <begin position="68"/>
        <end position="87"/>
    </location>
</feature>
<protein>
    <submittedName>
        <fullName evidence="2">Uncharacterized protein</fullName>
    </submittedName>
</protein>
<keyword evidence="1" id="KW-0472">Membrane</keyword>
<comment type="caution">
    <text evidence="2">The sequence shown here is derived from an EMBL/GenBank/DDBJ whole genome shotgun (WGS) entry which is preliminary data.</text>
</comment>
<feature type="transmembrane region" description="Helical" evidence="1">
    <location>
        <begin position="32"/>
        <end position="56"/>
    </location>
</feature>
<reference evidence="2" key="1">
    <citation type="submission" date="2020-12" db="EMBL/GenBank/DDBJ databases">
        <title>Leucobacter sp. CAS2, isolated from Chromium sludge.</title>
        <authorList>
            <person name="Xu Z."/>
        </authorList>
    </citation>
    <scope>NUCLEOTIDE SEQUENCE</scope>
    <source>
        <strain evidence="2">CSA2</strain>
    </source>
</reference>